<protein>
    <submittedName>
        <fullName evidence="1">Uncharacterized protein</fullName>
    </submittedName>
</protein>
<name>A0ABD0MAJ2_9CAEN</name>
<proteinExistence type="predicted"/>
<dbReference type="AlphaFoldDB" id="A0ABD0MAJ2"/>
<keyword evidence="2" id="KW-1185">Reference proteome</keyword>
<dbReference type="Proteomes" id="UP001519460">
    <property type="component" value="Unassembled WGS sequence"/>
</dbReference>
<sequence>MESKTSTVEGPGLAEMMEAGGVGVGWGRVGRADLSLVYNANPLIHVFKPFSLRDSLTGNYYR</sequence>
<evidence type="ECO:0000313" key="1">
    <source>
        <dbReference type="EMBL" id="KAK7508440.1"/>
    </source>
</evidence>
<comment type="caution">
    <text evidence="1">The sequence shown here is derived from an EMBL/GenBank/DDBJ whole genome shotgun (WGS) entry which is preliminary data.</text>
</comment>
<reference evidence="1 2" key="1">
    <citation type="journal article" date="2023" name="Sci. Data">
        <title>Genome assembly of the Korean intertidal mud-creeper Batillaria attramentaria.</title>
        <authorList>
            <person name="Patra A.K."/>
            <person name="Ho P.T."/>
            <person name="Jun S."/>
            <person name="Lee S.J."/>
            <person name="Kim Y."/>
            <person name="Won Y.J."/>
        </authorList>
    </citation>
    <scope>NUCLEOTIDE SEQUENCE [LARGE SCALE GENOMIC DNA]</scope>
    <source>
        <strain evidence="1">Wonlab-2016</strain>
    </source>
</reference>
<feature type="non-terminal residue" evidence="1">
    <location>
        <position position="62"/>
    </location>
</feature>
<accession>A0ABD0MAJ2</accession>
<evidence type="ECO:0000313" key="2">
    <source>
        <dbReference type="Proteomes" id="UP001519460"/>
    </source>
</evidence>
<organism evidence="1 2">
    <name type="scientific">Batillaria attramentaria</name>
    <dbReference type="NCBI Taxonomy" id="370345"/>
    <lineage>
        <taxon>Eukaryota</taxon>
        <taxon>Metazoa</taxon>
        <taxon>Spiralia</taxon>
        <taxon>Lophotrochozoa</taxon>
        <taxon>Mollusca</taxon>
        <taxon>Gastropoda</taxon>
        <taxon>Caenogastropoda</taxon>
        <taxon>Sorbeoconcha</taxon>
        <taxon>Cerithioidea</taxon>
        <taxon>Batillariidae</taxon>
        <taxon>Batillaria</taxon>
    </lineage>
</organism>
<gene>
    <name evidence="1" type="ORF">BaRGS_00000006</name>
</gene>
<dbReference type="EMBL" id="JACVVK020000001">
    <property type="protein sequence ID" value="KAK7508440.1"/>
    <property type="molecule type" value="Genomic_DNA"/>
</dbReference>